<sequence>MPTVGSEKKGAAGGVNAEGGADAALYLETKLSDAVRNSIEAVLHNRPREPIRALAQSLRAHHDTSSASTVDLEQAPRAVKAVVDAFYSVIGQRTATAPTPPLSLRLHDDKPHRVRPLAADFDRRYARQGGNYPLSPPPPSFPSLLYREAASVFEVGSCLRRLRQLSPQAPLLLFIESPPPNLPVFFYEGIPYGCSAEDPESCAAVTTMDVTEQVRAALSSCGGRVQSFEEALRSAAAEVASAVGVELLPSVQTNCLAAFDQVTSALEEAVAESEERARAADERAGTRAGEPVPPLLLPYVLLVSYRAETARLTHARLLAAYGPYYEAAQRRALWALRHGQLERKQQFTFAFAVEYWAQVQRRRETCSSGAAFTKAASQSSVGAGAAVAADAVEKERLSADAVTTTAAEVKARAMVKRAAARSAKRSLPSYDADHQAEDDVFLVVIRRLEHAAATLIQSVYRGHRARVRCQQTRRVLSSQTERTCAYGPPMVQDAVVFGVDTTPPLLRASLIRLCEEGKRFQDVWANFPTSSPPDSRRCWIYRPVQHTVKATLPTNDAAGSVHPKDTGKSEVTRTREDWVQEELLIPPLRATQPRVRINLAQRLVDYLAVAQCTLLRDTVQLFADSPGMSVLQRRAYDSIKSICLTLFFVAYSELRQRERKAVPPTFSKYMREMHEAVLTWFQFPHESSLLLRAVRECGGVEGNTPERAAAAYVHMRLVAREMFLVACPQAKTSASADVQTGGEGLMRLSTHLFLSPQPFLPHAQWTKELGALAHTLVGLSPAAGSASTDNPTATVNWWSIAPVPSCSVEGTPVAAIGRWDTQMLDGAPAYDCFVPRVRTVAADSVTERAAAAAPSYSARVGPADVVVAAATAAAIDDASATEAVGEWLRGDLADAADGALAQHTRSMVSRDGYLECYQDSTKQKASASSSTGASFTSFIAVPHDAVLTKYLAVRPAHATVLHVQAYTEDSSSFRADERVSTAVGSPTTRRRSIERRGGWGRVMEAVANELAASQQNSPLRSSIMNSPRAGMSGFGRSRQVTPQLSPSAAGSTSTADSQEVSNTMDNKAATLKLEESEVQPTPVTTATNVATADIPHGPQNTTWAVRTVTEVANAVAASSPVVTMRHTRRALRFLPGLEGAKQLDTFVDAVATAMMMNNSASNVTCLVLGLDVASQAFFALAAMLVDHRLHNNRKPFLCRRLVTEG</sequence>
<evidence type="ECO:0000256" key="1">
    <source>
        <dbReference type="SAM" id="MobiDB-lite"/>
    </source>
</evidence>
<feature type="compositionally biased region" description="Basic and acidic residues" evidence="1">
    <location>
        <begin position="562"/>
        <end position="573"/>
    </location>
</feature>
<dbReference type="GeneID" id="26900793"/>
<name>A0A0N0E0C4_LEPPY</name>
<dbReference type="SMART" id="SM00015">
    <property type="entry name" value="IQ"/>
    <property type="match status" value="1"/>
</dbReference>
<feature type="region of interest" description="Disordered" evidence="1">
    <location>
        <begin position="1012"/>
        <end position="1062"/>
    </location>
</feature>
<feature type="compositionally biased region" description="Polar residues" evidence="1">
    <location>
        <begin position="1012"/>
        <end position="1025"/>
    </location>
</feature>
<evidence type="ECO:0000313" key="3">
    <source>
        <dbReference type="Proteomes" id="UP000037923"/>
    </source>
</evidence>
<gene>
    <name evidence="2" type="ORF">ABB37_00496</name>
</gene>
<protein>
    <submittedName>
        <fullName evidence="2">Uncharacterized protein</fullName>
    </submittedName>
</protein>
<dbReference type="RefSeq" id="XP_015664707.1">
    <property type="nucleotide sequence ID" value="XM_015796699.1"/>
</dbReference>
<accession>A0A0N0E0C4</accession>
<reference evidence="2 3" key="1">
    <citation type="submission" date="2015-07" db="EMBL/GenBank/DDBJ databases">
        <title>High-quality genome of monoxenous trypanosomatid Leptomonas pyrrhocoris.</title>
        <authorList>
            <person name="Flegontov P."/>
            <person name="Butenko A."/>
            <person name="Firsov S."/>
            <person name="Vlcek C."/>
            <person name="Logacheva M.D."/>
            <person name="Field M."/>
            <person name="Filatov D."/>
            <person name="Flegontova O."/>
            <person name="Gerasimov E."/>
            <person name="Jackson A.P."/>
            <person name="Kelly S."/>
            <person name="Opperdoes F."/>
            <person name="O'Reilly A."/>
            <person name="Votypka J."/>
            <person name="Yurchenko V."/>
            <person name="Lukes J."/>
        </authorList>
    </citation>
    <scope>NUCLEOTIDE SEQUENCE [LARGE SCALE GENOMIC DNA]</scope>
    <source>
        <strain evidence="2">H10</strain>
    </source>
</reference>
<dbReference type="PROSITE" id="PS50096">
    <property type="entry name" value="IQ"/>
    <property type="match status" value="1"/>
</dbReference>
<dbReference type="VEuPathDB" id="TriTrypDB:LpyrH10_01_4960"/>
<dbReference type="Proteomes" id="UP000037923">
    <property type="component" value="Unassembled WGS sequence"/>
</dbReference>
<dbReference type="Pfam" id="PF00612">
    <property type="entry name" value="IQ"/>
    <property type="match status" value="1"/>
</dbReference>
<dbReference type="OrthoDB" id="241982at2759"/>
<comment type="caution">
    <text evidence="2">The sequence shown here is derived from an EMBL/GenBank/DDBJ whole genome shotgun (WGS) entry which is preliminary data.</text>
</comment>
<feature type="region of interest" description="Disordered" evidence="1">
    <location>
        <begin position="554"/>
        <end position="573"/>
    </location>
</feature>
<dbReference type="CDD" id="cd23767">
    <property type="entry name" value="IQCD"/>
    <property type="match status" value="1"/>
</dbReference>
<feature type="compositionally biased region" description="Polar residues" evidence="1">
    <location>
        <begin position="1038"/>
        <end position="1062"/>
    </location>
</feature>
<keyword evidence="3" id="KW-1185">Reference proteome</keyword>
<dbReference type="AlphaFoldDB" id="A0A0N0E0C4"/>
<organism evidence="2 3">
    <name type="scientific">Leptomonas pyrrhocoris</name>
    <name type="common">Firebug parasite</name>
    <dbReference type="NCBI Taxonomy" id="157538"/>
    <lineage>
        <taxon>Eukaryota</taxon>
        <taxon>Discoba</taxon>
        <taxon>Euglenozoa</taxon>
        <taxon>Kinetoplastea</taxon>
        <taxon>Metakinetoplastina</taxon>
        <taxon>Trypanosomatida</taxon>
        <taxon>Trypanosomatidae</taxon>
        <taxon>Leishmaniinae</taxon>
        <taxon>Leptomonas</taxon>
    </lineage>
</organism>
<evidence type="ECO:0000313" key="2">
    <source>
        <dbReference type="EMBL" id="KPA86268.1"/>
    </source>
</evidence>
<proteinExistence type="predicted"/>
<dbReference type="InterPro" id="IPR000048">
    <property type="entry name" value="IQ_motif_EF-hand-BS"/>
</dbReference>
<dbReference type="EMBL" id="LGTL01000001">
    <property type="protein sequence ID" value="KPA86268.1"/>
    <property type="molecule type" value="Genomic_DNA"/>
</dbReference>